<feature type="transmembrane region" description="Helical" evidence="1">
    <location>
        <begin position="33"/>
        <end position="57"/>
    </location>
</feature>
<feature type="transmembrane region" description="Helical" evidence="1">
    <location>
        <begin position="63"/>
        <end position="81"/>
    </location>
</feature>
<dbReference type="Pfam" id="PF03703">
    <property type="entry name" value="bPH_2"/>
    <property type="match status" value="1"/>
</dbReference>
<evidence type="ECO:0000313" key="3">
    <source>
        <dbReference type="EMBL" id="GAA4002532.1"/>
    </source>
</evidence>
<protein>
    <submittedName>
        <fullName evidence="3">Photosynthetic complex putative assembly protein PuhB</fullName>
    </submittedName>
</protein>
<dbReference type="RefSeq" id="WP_344709293.1">
    <property type="nucleotide sequence ID" value="NZ_BAAAZD010000001.1"/>
</dbReference>
<dbReference type="InterPro" id="IPR054839">
    <property type="entry name" value="puhB_PGC"/>
</dbReference>
<keyword evidence="1" id="KW-0812">Transmembrane</keyword>
<feature type="domain" description="YdbS-like PH" evidence="2">
    <location>
        <begin position="86"/>
        <end position="174"/>
    </location>
</feature>
<keyword evidence="1" id="KW-1133">Transmembrane helix</keyword>
<evidence type="ECO:0000256" key="1">
    <source>
        <dbReference type="SAM" id="Phobius"/>
    </source>
</evidence>
<evidence type="ECO:0000313" key="4">
    <source>
        <dbReference type="Proteomes" id="UP001501310"/>
    </source>
</evidence>
<dbReference type="InterPro" id="IPR005182">
    <property type="entry name" value="YdbS-like_PH"/>
</dbReference>
<organism evidence="3 4">
    <name type="scientific">Sphingomonas humi</name>
    <dbReference type="NCBI Taxonomy" id="335630"/>
    <lineage>
        <taxon>Bacteria</taxon>
        <taxon>Pseudomonadati</taxon>
        <taxon>Pseudomonadota</taxon>
        <taxon>Alphaproteobacteria</taxon>
        <taxon>Sphingomonadales</taxon>
        <taxon>Sphingomonadaceae</taxon>
        <taxon>Sphingomonas</taxon>
    </lineage>
</organism>
<proteinExistence type="predicted"/>
<sequence>MSERLTDELGGLPGPLPEGETIVWQGRPETGRLLAGAFHARAVAFYFLLLAGVGLAMGRLEGVALTLGAGALCLGVLALIARASARSSVYTLTDRRLVLRVGVALPMHFNLPLKQIAAADLRMGTGGSGDIALRLAGKGRIAWALLWPHVRPWRTRHPEPMLRAVPDAERIARLLHGCCAALVDIEVAEAEPAIVAGASVAPVRRPVRVARRVEATA</sequence>
<keyword evidence="4" id="KW-1185">Reference proteome</keyword>
<name>A0ABP7RUZ4_9SPHN</name>
<evidence type="ECO:0000259" key="2">
    <source>
        <dbReference type="Pfam" id="PF03703"/>
    </source>
</evidence>
<keyword evidence="1" id="KW-0472">Membrane</keyword>
<comment type="caution">
    <text evidence="3">The sequence shown here is derived from an EMBL/GenBank/DDBJ whole genome shotgun (WGS) entry which is preliminary data.</text>
</comment>
<dbReference type="EMBL" id="BAAAZD010000001">
    <property type="protein sequence ID" value="GAA4002532.1"/>
    <property type="molecule type" value="Genomic_DNA"/>
</dbReference>
<gene>
    <name evidence="3" type="primary">puhB</name>
    <name evidence="3" type="ORF">GCM10022211_12310</name>
</gene>
<accession>A0ABP7RUZ4</accession>
<dbReference type="NCBIfam" id="NF040894">
    <property type="entry name" value="puhB_PGC"/>
    <property type="match status" value="1"/>
</dbReference>
<dbReference type="Proteomes" id="UP001501310">
    <property type="component" value="Unassembled WGS sequence"/>
</dbReference>
<reference evidence="4" key="1">
    <citation type="journal article" date="2019" name="Int. J. Syst. Evol. Microbiol.">
        <title>The Global Catalogue of Microorganisms (GCM) 10K type strain sequencing project: providing services to taxonomists for standard genome sequencing and annotation.</title>
        <authorList>
            <consortium name="The Broad Institute Genomics Platform"/>
            <consortium name="The Broad Institute Genome Sequencing Center for Infectious Disease"/>
            <person name="Wu L."/>
            <person name="Ma J."/>
        </authorList>
    </citation>
    <scope>NUCLEOTIDE SEQUENCE [LARGE SCALE GENOMIC DNA]</scope>
    <source>
        <strain evidence="4">JCM 16603</strain>
    </source>
</reference>